<name>A0A2S1SIL9_9FLAO</name>
<feature type="domain" description="ER-bound oxygenase mpaB/mpaB'/Rubber oxygenase catalytic" evidence="1">
    <location>
        <begin position="43"/>
        <end position="149"/>
    </location>
</feature>
<dbReference type="Proteomes" id="UP000244937">
    <property type="component" value="Chromosome"/>
</dbReference>
<keyword evidence="3" id="KW-1185">Reference proteome</keyword>
<evidence type="ECO:0000313" key="2">
    <source>
        <dbReference type="EMBL" id="AWI26264.1"/>
    </source>
</evidence>
<sequence>MEYFTKQNSIVRQIWGSSDTIMFIFAGAAAEFALNKSVDWLYFTGKLPSDPIARFLSTVSYARDIVFAEQEDALRSIDKMAAIHKAVEVKRGMDIPDWAYRDVLFMLIDYSIRSYELLERPLSIVEKQEVFEVFHRVGSRMGIRGLPQDFGVWQWIREAQLEQNLQYSNYTADLFGQYRRHLGFLRYAILIESQKLVIPKCVSSRVGFSNFKTLKPFIGIYKLGRQFNLDWLLKELLLPGAYKKAIMRLDVGIEKRGCPFQKQQLEPLRM</sequence>
<dbReference type="OrthoDB" id="5498485at2"/>
<dbReference type="KEGG" id="fpal:HYN49_10320"/>
<reference evidence="2 3" key="1">
    <citation type="submission" date="2018-05" db="EMBL/GenBank/DDBJ databases">
        <title>Genome sequencing of Flavobacterium sp. HYN0049.</title>
        <authorList>
            <person name="Yi H."/>
            <person name="Baek C."/>
        </authorList>
    </citation>
    <scope>NUCLEOTIDE SEQUENCE [LARGE SCALE GENOMIC DNA]</scope>
    <source>
        <strain evidence="2 3">HYN0049</strain>
    </source>
</reference>
<dbReference type="InterPro" id="IPR018713">
    <property type="entry name" value="MPAB/Lcp_cat_dom"/>
</dbReference>
<evidence type="ECO:0000259" key="1">
    <source>
        <dbReference type="Pfam" id="PF09995"/>
    </source>
</evidence>
<evidence type="ECO:0000313" key="3">
    <source>
        <dbReference type="Proteomes" id="UP000244937"/>
    </source>
</evidence>
<organism evidence="2 3">
    <name type="scientific">Flavobacterium pallidum</name>
    <dbReference type="NCBI Taxonomy" id="2172098"/>
    <lineage>
        <taxon>Bacteria</taxon>
        <taxon>Pseudomonadati</taxon>
        <taxon>Bacteroidota</taxon>
        <taxon>Flavobacteriia</taxon>
        <taxon>Flavobacteriales</taxon>
        <taxon>Flavobacteriaceae</taxon>
        <taxon>Flavobacterium</taxon>
    </lineage>
</organism>
<dbReference type="GO" id="GO:0016491">
    <property type="term" value="F:oxidoreductase activity"/>
    <property type="evidence" value="ECO:0007669"/>
    <property type="project" value="InterPro"/>
</dbReference>
<accession>A0A2S1SIL9</accession>
<gene>
    <name evidence="2" type="ORF">HYN49_10320</name>
</gene>
<dbReference type="AlphaFoldDB" id="A0A2S1SIL9"/>
<dbReference type="EMBL" id="CP029187">
    <property type="protein sequence ID" value="AWI26264.1"/>
    <property type="molecule type" value="Genomic_DNA"/>
</dbReference>
<dbReference type="Pfam" id="PF09995">
    <property type="entry name" value="MPAB_Lcp_cat"/>
    <property type="match status" value="1"/>
</dbReference>
<protein>
    <submittedName>
        <fullName evidence="2">DUF2236 domain-containing protein</fullName>
    </submittedName>
</protein>
<proteinExistence type="predicted"/>
<dbReference type="RefSeq" id="WP_108904042.1">
    <property type="nucleotide sequence ID" value="NZ_CP029187.1"/>
</dbReference>